<dbReference type="InterPro" id="IPR013830">
    <property type="entry name" value="SGNH_hydro"/>
</dbReference>
<name>A0A926HU78_9FIRM</name>
<proteinExistence type="predicted"/>
<accession>A0A926HU78</accession>
<reference evidence="2" key="1">
    <citation type="submission" date="2020-08" db="EMBL/GenBank/DDBJ databases">
        <title>Genome public.</title>
        <authorList>
            <person name="Liu C."/>
            <person name="Sun Q."/>
        </authorList>
    </citation>
    <scope>NUCLEOTIDE SEQUENCE</scope>
    <source>
        <strain evidence="2">BX7</strain>
    </source>
</reference>
<dbReference type="AlphaFoldDB" id="A0A926HU78"/>
<feature type="domain" description="SGNH hydrolase-type esterase" evidence="1">
    <location>
        <begin position="9"/>
        <end position="197"/>
    </location>
</feature>
<protein>
    <submittedName>
        <fullName evidence="2">SGNH/GDSL hydrolase family protein</fullName>
    </submittedName>
</protein>
<evidence type="ECO:0000313" key="2">
    <source>
        <dbReference type="EMBL" id="MBC8536629.1"/>
    </source>
</evidence>
<evidence type="ECO:0000313" key="3">
    <source>
        <dbReference type="Proteomes" id="UP000620366"/>
    </source>
</evidence>
<dbReference type="Pfam" id="PF13472">
    <property type="entry name" value="Lipase_GDSL_2"/>
    <property type="match status" value="1"/>
</dbReference>
<gene>
    <name evidence="2" type="ORF">H8695_08030</name>
</gene>
<evidence type="ECO:0000259" key="1">
    <source>
        <dbReference type="Pfam" id="PF13472"/>
    </source>
</evidence>
<dbReference type="RefSeq" id="WP_249300468.1">
    <property type="nucleotide sequence ID" value="NZ_JACRSP010000003.1"/>
</dbReference>
<dbReference type="EMBL" id="JACRSP010000003">
    <property type="protein sequence ID" value="MBC8536629.1"/>
    <property type="molecule type" value="Genomic_DNA"/>
</dbReference>
<dbReference type="Proteomes" id="UP000620366">
    <property type="component" value="Unassembled WGS sequence"/>
</dbReference>
<comment type="caution">
    <text evidence="2">The sequence shown here is derived from an EMBL/GenBank/DDBJ whole genome shotgun (WGS) entry which is preliminary data.</text>
</comment>
<keyword evidence="2" id="KW-0378">Hydrolase</keyword>
<dbReference type="InterPro" id="IPR036514">
    <property type="entry name" value="SGNH_hydro_sf"/>
</dbReference>
<dbReference type="SUPFAM" id="SSF52266">
    <property type="entry name" value="SGNH hydrolase"/>
    <property type="match status" value="1"/>
</dbReference>
<sequence>MGKKKYVLCYGDSNTWGVTPDRNGFYNFLRRVPEDERWTGIAQNLLGDEYKLLVDGNCGRTTVWEDPIEGDKNGNLYLKPCLWAQMPLDLVVIMLGTNDLKPRFAVNAWDVALGVEVLINTVLKSGCGEGGTTPPILIMSPILVGENIGETWLDGMFGGWERGKLSLDFARHFKTVADKYHCHFLDAAQYARPSDEDCIHIRLEDHRPLGEAVAAKIREILG</sequence>
<keyword evidence="3" id="KW-1185">Reference proteome</keyword>
<dbReference type="GO" id="GO:0016787">
    <property type="term" value="F:hydrolase activity"/>
    <property type="evidence" value="ECO:0007669"/>
    <property type="project" value="UniProtKB-KW"/>
</dbReference>
<dbReference type="CDD" id="cd01839">
    <property type="entry name" value="SGNH_arylesterase_like"/>
    <property type="match status" value="1"/>
</dbReference>
<dbReference type="Gene3D" id="3.40.50.1110">
    <property type="entry name" value="SGNH hydrolase"/>
    <property type="match status" value="1"/>
</dbReference>
<organism evidence="2 3">
    <name type="scientific">Feifania hominis</name>
    <dbReference type="NCBI Taxonomy" id="2763660"/>
    <lineage>
        <taxon>Bacteria</taxon>
        <taxon>Bacillati</taxon>
        <taxon>Bacillota</taxon>
        <taxon>Clostridia</taxon>
        <taxon>Eubacteriales</taxon>
        <taxon>Feifaniaceae</taxon>
        <taxon>Feifania</taxon>
    </lineage>
</organism>